<reference evidence="4" key="2">
    <citation type="submission" date="2013-12" db="EMBL/GenBank/DDBJ databases">
        <authorList>
            <person name="Yu Y."/>
            <person name="Lee S."/>
            <person name="de Baynast K."/>
            <person name="Wissotski M."/>
            <person name="Liu L."/>
            <person name="Talag J."/>
            <person name="Goicoechea J."/>
            <person name="Angelova A."/>
            <person name="Jetty R."/>
            <person name="Kudrna D."/>
            <person name="Golser W."/>
            <person name="Rivera L."/>
            <person name="Zhang J."/>
            <person name="Wing R."/>
        </authorList>
    </citation>
    <scope>NUCLEOTIDE SEQUENCE</scope>
</reference>
<protein>
    <recommendedName>
        <fullName evidence="2">RIN4 pathogenic type III effector avirulence factor Avr cleavage site domain-containing protein</fullName>
    </recommendedName>
</protein>
<dbReference type="STRING" id="77586.A0A0D9XTX4"/>
<dbReference type="Gramene" id="LPERR11G15460.1">
    <property type="protein sequence ID" value="LPERR11G15460.1"/>
    <property type="gene ID" value="LPERR11G15460"/>
</dbReference>
<evidence type="ECO:0000259" key="2">
    <source>
        <dbReference type="Pfam" id="PF05627"/>
    </source>
</evidence>
<feature type="region of interest" description="Disordered" evidence="1">
    <location>
        <begin position="1"/>
        <end position="20"/>
    </location>
</feature>
<evidence type="ECO:0000256" key="1">
    <source>
        <dbReference type="SAM" id="MobiDB-lite"/>
    </source>
</evidence>
<feature type="compositionally biased region" description="Basic residues" evidence="1">
    <location>
        <begin position="84"/>
        <end position="95"/>
    </location>
</feature>
<evidence type="ECO:0000313" key="3">
    <source>
        <dbReference type="EnsemblPlants" id="LPERR11G15460.1"/>
    </source>
</evidence>
<organism evidence="3 4">
    <name type="scientific">Leersia perrieri</name>
    <dbReference type="NCBI Taxonomy" id="77586"/>
    <lineage>
        <taxon>Eukaryota</taxon>
        <taxon>Viridiplantae</taxon>
        <taxon>Streptophyta</taxon>
        <taxon>Embryophyta</taxon>
        <taxon>Tracheophyta</taxon>
        <taxon>Spermatophyta</taxon>
        <taxon>Magnoliopsida</taxon>
        <taxon>Liliopsida</taxon>
        <taxon>Poales</taxon>
        <taxon>Poaceae</taxon>
        <taxon>BOP clade</taxon>
        <taxon>Oryzoideae</taxon>
        <taxon>Oryzeae</taxon>
        <taxon>Oryzinae</taxon>
        <taxon>Leersia</taxon>
    </lineage>
</organism>
<dbReference type="PANTHER" id="PTHR33882">
    <property type="entry name" value="PATHOGENIC TYPE III EFFECTOR AVIRULENCE FACTOR AVR AVRRPT-CLEAVAGE: CLEAVAGE SITE PROTEIN"/>
    <property type="match status" value="1"/>
</dbReference>
<feature type="domain" description="RIN4 pathogenic type III effector avirulence factor Avr cleavage site" evidence="2">
    <location>
        <begin position="13"/>
        <end position="46"/>
    </location>
</feature>
<feature type="compositionally biased region" description="Basic and acidic residues" evidence="1">
    <location>
        <begin position="96"/>
        <end position="114"/>
    </location>
</feature>
<dbReference type="EnsemblPlants" id="LPERR11G15460.1">
    <property type="protein sequence ID" value="LPERR11G15460.1"/>
    <property type="gene ID" value="LPERR11G15460"/>
</dbReference>
<dbReference type="HOGENOM" id="CLU_144390_0_0_1"/>
<sequence>MANRKEQGDQQRRRTTVPAFGEWDEMKAAGVMPDYSLDFSKIRALRMQQRNDHGPLAAAAAGEVETAGRRSSSAADVDADSDRRRRRHHHHHRRQHSDGTDLRRPLRHDRAAPKERSKLSYLFCCIAG</sequence>
<reference evidence="3 4" key="1">
    <citation type="submission" date="2012-08" db="EMBL/GenBank/DDBJ databases">
        <title>Oryza genome evolution.</title>
        <authorList>
            <person name="Wing R.A."/>
        </authorList>
    </citation>
    <scope>NUCLEOTIDE SEQUENCE</scope>
</reference>
<dbReference type="AlphaFoldDB" id="A0A0D9XTX4"/>
<evidence type="ECO:0000313" key="4">
    <source>
        <dbReference type="Proteomes" id="UP000032180"/>
    </source>
</evidence>
<dbReference type="Proteomes" id="UP000032180">
    <property type="component" value="Chromosome 11"/>
</dbReference>
<name>A0A0D9XTX4_9ORYZ</name>
<feature type="region of interest" description="Disordered" evidence="1">
    <location>
        <begin position="53"/>
        <end position="114"/>
    </location>
</feature>
<reference evidence="3" key="3">
    <citation type="submission" date="2015-04" db="UniProtKB">
        <authorList>
            <consortium name="EnsemblPlants"/>
        </authorList>
    </citation>
    <scope>IDENTIFICATION</scope>
</reference>
<dbReference type="InterPro" id="IPR008700">
    <property type="entry name" value="TypeIII_avirulence_cleave"/>
</dbReference>
<dbReference type="PANTHER" id="PTHR33882:SF6">
    <property type="entry name" value="OS11G0603100 PROTEIN"/>
    <property type="match status" value="1"/>
</dbReference>
<keyword evidence="4" id="KW-1185">Reference proteome</keyword>
<dbReference type="eggNOG" id="ENOG502R39E">
    <property type="taxonomic scope" value="Eukaryota"/>
</dbReference>
<feature type="compositionally biased region" description="Basic and acidic residues" evidence="1">
    <location>
        <begin position="1"/>
        <end position="12"/>
    </location>
</feature>
<accession>A0A0D9XTX4</accession>
<proteinExistence type="predicted"/>
<dbReference type="Pfam" id="PF05627">
    <property type="entry name" value="AvrRpt-cleavage"/>
    <property type="match status" value="1"/>
</dbReference>